<keyword evidence="5 9" id="KW-0812">Transmembrane</keyword>
<accession>A0ABY4J1Y0</accession>
<name>A0ABY4J1Y0_9MICO</name>
<evidence type="ECO:0000256" key="1">
    <source>
        <dbReference type="ARBA" id="ARBA00004651"/>
    </source>
</evidence>
<proteinExistence type="inferred from homology"/>
<feature type="transmembrane region" description="Helical" evidence="9">
    <location>
        <begin position="111"/>
        <end position="132"/>
    </location>
</feature>
<reference evidence="10 11" key="1">
    <citation type="submission" date="2021-06" db="EMBL/GenBank/DDBJ databases">
        <title>Genome-based taxonomic framework of Microbacterium strains isolated from marine environment, the description of four new species and reclassification of four preexisting species.</title>
        <authorList>
            <person name="Lee S.D."/>
            <person name="Kim S.-M."/>
            <person name="Byeon Y.-S."/>
            <person name="Yang H.L."/>
            <person name="Kim I.S."/>
        </authorList>
    </citation>
    <scope>NUCLEOTIDE SEQUENCE [LARGE SCALE GENOMIC DNA]</scope>
    <source>
        <strain evidence="10 11">KSW4-10</strain>
    </source>
</reference>
<feature type="compositionally biased region" description="Low complexity" evidence="8">
    <location>
        <begin position="10"/>
        <end position="25"/>
    </location>
</feature>
<keyword evidence="6 9" id="KW-1133">Transmembrane helix</keyword>
<feature type="transmembrane region" description="Helical" evidence="9">
    <location>
        <begin position="670"/>
        <end position="691"/>
    </location>
</feature>
<evidence type="ECO:0000256" key="7">
    <source>
        <dbReference type="ARBA" id="ARBA00023136"/>
    </source>
</evidence>
<keyword evidence="11" id="KW-1185">Reference proteome</keyword>
<organism evidence="10 11">
    <name type="scientific">Microbacterium aurugineum</name>
    <dbReference type="NCBI Taxonomy" id="2851642"/>
    <lineage>
        <taxon>Bacteria</taxon>
        <taxon>Bacillati</taxon>
        <taxon>Actinomycetota</taxon>
        <taxon>Actinomycetes</taxon>
        <taxon>Micrococcales</taxon>
        <taxon>Microbacteriaceae</taxon>
        <taxon>Microbacterium</taxon>
    </lineage>
</organism>
<feature type="transmembrane region" description="Helical" evidence="9">
    <location>
        <begin position="79"/>
        <end position="99"/>
    </location>
</feature>
<keyword evidence="3" id="KW-0813">Transport</keyword>
<feature type="transmembrane region" description="Helical" evidence="9">
    <location>
        <begin position="138"/>
        <end position="159"/>
    </location>
</feature>
<keyword evidence="4" id="KW-1003">Cell membrane</keyword>
<feature type="transmembrane region" description="Helical" evidence="9">
    <location>
        <begin position="166"/>
        <end position="188"/>
    </location>
</feature>
<dbReference type="PANTHER" id="PTHR30472">
    <property type="entry name" value="FERRIC ENTEROBACTIN TRANSPORT SYSTEM PERMEASE PROTEIN"/>
    <property type="match status" value="1"/>
</dbReference>
<comment type="subcellular location">
    <subcellularLocation>
        <location evidence="1">Cell membrane</location>
        <topology evidence="1">Multi-pass membrane protein</topology>
    </subcellularLocation>
</comment>
<evidence type="ECO:0000313" key="11">
    <source>
        <dbReference type="Proteomes" id="UP000830631"/>
    </source>
</evidence>
<comment type="similarity">
    <text evidence="2">Belongs to the binding-protein-dependent transport system permease family. FecCD subfamily.</text>
</comment>
<feature type="transmembrane region" description="Helical" evidence="9">
    <location>
        <begin position="35"/>
        <end position="59"/>
    </location>
</feature>
<dbReference type="InterPro" id="IPR000522">
    <property type="entry name" value="ABC_transptr_permease_BtuC"/>
</dbReference>
<evidence type="ECO:0000256" key="6">
    <source>
        <dbReference type="ARBA" id="ARBA00022989"/>
    </source>
</evidence>
<dbReference type="Pfam" id="PF01032">
    <property type="entry name" value="FecCD"/>
    <property type="match status" value="2"/>
</dbReference>
<feature type="transmembrane region" description="Helical" evidence="9">
    <location>
        <begin position="429"/>
        <end position="446"/>
    </location>
</feature>
<feature type="transmembrane region" description="Helical" evidence="9">
    <location>
        <begin position="458"/>
        <end position="478"/>
    </location>
</feature>
<dbReference type="EMBL" id="CP078078">
    <property type="protein sequence ID" value="UPL19020.1"/>
    <property type="molecule type" value="Genomic_DNA"/>
</dbReference>
<gene>
    <name evidence="10" type="ORF">KV397_15240</name>
</gene>
<dbReference type="Gene3D" id="1.10.3470.10">
    <property type="entry name" value="ABC transporter involved in vitamin B12 uptake, BtuC"/>
    <property type="match status" value="2"/>
</dbReference>
<feature type="transmembrane region" description="Helical" evidence="9">
    <location>
        <begin position="484"/>
        <end position="502"/>
    </location>
</feature>
<evidence type="ECO:0000256" key="9">
    <source>
        <dbReference type="SAM" id="Phobius"/>
    </source>
</evidence>
<dbReference type="Proteomes" id="UP000830631">
    <property type="component" value="Chromosome"/>
</dbReference>
<dbReference type="NCBIfam" id="NF007867">
    <property type="entry name" value="PRK10577.1-3"/>
    <property type="match status" value="1"/>
</dbReference>
<evidence type="ECO:0000256" key="3">
    <source>
        <dbReference type="ARBA" id="ARBA00022448"/>
    </source>
</evidence>
<dbReference type="RefSeq" id="WP_261811636.1">
    <property type="nucleotide sequence ID" value="NZ_CP078078.1"/>
</dbReference>
<feature type="region of interest" description="Disordered" evidence="8">
    <location>
        <begin position="1"/>
        <end position="28"/>
    </location>
</feature>
<feature type="transmembrane region" description="Helical" evidence="9">
    <location>
        <begin position="330"/>
        <end position="350"/>
    </location>
</feature>
<feature type="transmembrane region" description="Helical" evidence="9">
    <location>
        <begin position="377"/>
        <end position="401"/>
    </location>
</feature>
<dbReference type="SUPFAM" id="SSF81345">
    <property type="entry name" value="ABC transporter involved in vitamin B12 uptake, BtuC"/>
    <property type="match status" value="2"/>
</dbReference>
<keyword evidence="7 9" id="KW-0472">Membrane</keyword>
<dbReference type="PANTHER" id="PTHR30472:SF37">
    <property type="entry name" value="FE(3+) DICITRATE TRANSPORT SYSTEM PERMEASE PROTEIN FECD-RELATED"/>
    <property type="match status" value="1"/>
</dbReference>
<evidence type="ECO:0000256" key="5">
    <source>
        <dbReference type="ARBA" id="ARBA00022692"/>
    </source>
</evidence>
<feature type="transmembrane region" description="Helical" evidence="9">
    <location>
        <begin position="555"/>
        <end position="574"/>
    </location>
</feature>
<dbReference type="InterPro" id="IPR037294">
    <property type="entry name" value="ABC_BtuC-like"/>
</dbReference>
<feature type="transmembrane region" description="Helical" evidence="9">
    <location>
        <begin position="208"/>
        <end position="229"/>
    </location>
</feature>
<evidence type="ECO:0000256" key="8">
    <source>
        <dbReference type="SAM" id="MobiDB-lite"/>
    </source>
</evidence>
<feature type="transmembrane region" description="Helical" evidence="9">
    <location>
        <begin position="602"/>
        <end position="629"/>
    </location>
</feature>
<protein>
    <submittedName>
        <fullName evidence="10">Iron ABC transporter permease</fullName>
    </submittedName>
</protein>
<feature type="transmembrane region" description="Helical" evidence="9">
    <location>
        <begin position="514"/>
        <end position="535"/>
    </location>
</feature>
<feature type="transmembrane region" description="Helical" evidence="9">
    <location>
        <begin position="635"/>
        <end position="658"/>
    </location>
</feature>
<feature type="transmembrane region" description="Helical" evidence="9">
    <location>
        <begin position="250"/>
        <end position="268"/>
    </location>
</feature>
<evidence type="ECO:0000256" key="4">
    <source>
        <dbReference type="ARBA" id="ARBA00022475"/>
    </source>
</evidence>
<sequence length="696" mass="70669">MTGALRLDDAAATTKPAHPAPVVAPDEAEGRRPHALLTGIGALVALAVVLFAVACWHLTQGTSGAVFADPDVLWGSRVPRLAAGIAVGVALGVAGILLQSLARNALASPDTLGVTAGSYLAVTALAAFGIAVPVWASGAVAFAGGLVAAGIVLGLAGGAGSSTTRLILAGTALALAFQACTSTLLILFDEETKGLLAWGSGSLSQLGLTAFLQAAPVVVVVTGAALLLARRLDILALGDDTASSLGVPIRSTRAVGILLAVTLTAVSVTLAGPMGFVGLCAPVLARLLSRVVPSLNRHLLLIPAAGLLGAIVVILSDALLRAIIGAEAAILIPTGVATTLLGAIVLVLMARRLRDAGPTREPPRVRFGVRSRLRFRIALAVVVLGVVGVLLLGLLAGHTWLLTGDIALWLQGEAPPVIAFALDERAPRIVAALVAGGALALSGTIIQGVSRNPLADPSILGVTGGAGLGAVLVITSAVSSTAGMIAGAVAGALLAFALVYLLSWRGGLNADRFLLIGIGVSYFSVSLTTFFLLRSNPWDTPKIYTWLSGTTYGRVWDQVLPLALVLVIALPFVVMSRRELDVLALDEDTPRLVGIRLEPVRLTLLVVAAVLAALSVTAIGVIGFVGLVAPHAARALVGATHARVIPVAVLLGGLLVGVADTIGRTVIAPAQLPAGLVVALIGAPYFVWLLWRSRDA</sequence>
<evidence type="ECO:0000313" key="10">
    <source>
        <dbReference type="EMBL" id="UPL19020.1"/>
    </source>
</evidence>
<evidence type="ECO:0000256" key="2">
    <source>
        <dbReference type="ARBA" id="ARBA00007935"/>
    </source>
</evidence>
<dbReference type="CDD" id="cd06550">
    <property type="entry name" value="TM_ABC_iron-siderophores_like"/>
    <property type="match status" value="2"/>
</dbReference>